<organism evidence="3 4">
    <name type="scientific">Moorena producens (strain JHB)</name>
    <dbReference type="NCBI Taxonomy" id="1454205"/>
    <lineage>
        <taxon>Bacteria</taxon>
        <taxon>Bacillati</taxon>
        <taxon>Cyanobacteriota</taxon>
        <taxon>Cyanophyceae</taxon>
        <taxon>Coleofasciculales</taxon>
        <taxon>Coleofasciculaceae</taxon>
        <taxon>Moorena</taxon>
    </lineage>
</organism>
<evidence type="ECO:0000259" key="2">
    <source>
        <dbReference type="Pfam" id="PF02698"/>
    </source>
</evidence>
<dbReference type="Pfam" id="PF02698">
    <property type="entry name" value="DUF218"/>
    <property type="match status" value="1"/>
</dbReference>
<protein>
    <submittedName>
        <fullName evidence="3">YdcF family protein</fullName>
    </submittedName>
</protein>
<evidence type="ECO:0000313" key="4">
    <source>
        <dbReference type="Proteomes" id="UP000176944"/>
    </source>
</evidence>
<dbReference type="EMBL" id="CP017708">
    <property type="protein sequence ID" value="AOY79377.1"/>
    <property type="molecule type" value="Genomic_DNA"/>
</dbReference>
<evidence type="ECO:0000256" key="1">
    <source>
        <dbReference type="SAM" id="Phobius"/>
    </source>
</evidence>
<keyword evidence="1" id="KW-1133">Transmembrane helix</keyword>
<keyword evidence="1" id="KW-0812">Transmembrane</keyword>
<name>A0A1D9FVJ3_MOOP1</name>
<dbReference type="AlphaFoldDB" id="A0A1D9FVJ3"/>
<keyword evidence="1" id="KW-0472">Membrane</keyword>
<feature type="transmembrane region" description="Helical" evidence="1">
    <location>
        <begin position="12"/>
        <end position="34"/>
    </location>
</feature>
<proteinExistence type="predicted"/>
<accession>A0A1D9FVJ3</accession>
<feature type="domain" description="DUF218" evidence="2">
    <location>
        <begin position="43"/>
        <end position="163"/>
    </location>
</feature>
<dbReference type="Proteomes" id="UP000176944">
    <property type="component" value="Chromosome"/>
</dbReference>
<gene>
    <name evidence="3" type="ORF">BJP36_05035</name>
</gene>
<dbReference type="CDD" id="cd06259">
    <property type="entry name" value="YdcF-like"/>
    <property type="match status" value="1"/>
</dbReference>
<sequence length="195" mass="22388">MSFPIAKIRLNNLWLFLLPMGLFFISIIPFRLAIARHQAPEPQAILVLGGNKDRFKFTAQFSHSHPELDIWVSDYPSNFEGNRQIFRKVGISDQRIHYDFCPTDTVTNFTCTVNYFYRQDIQHIYLVTSDYHMVRSRAIATFVLGSRGITFTPVSVPSKGYPKESKIRVIRDCIRSLLWIVTGKSGASLNPDLKS</sequence>
<dbReference type="InterPro" id="IPR003848">
    <property type="entry name" value="DUF218"/>
</dbReference>
<reference evidence="4" key="1">
    <citation type="submission" date="2016-10" db="EMBL/GenBank/DDBJ databases">
        <title>Comparative genomics uncovers the prolific and rare metabolic potential of the cyanobacterial genus Moorea.</title>
        <authorList>
            <person name="Leao T."/>
            <person name="Castelao G."/>
            <person name="Korobeynikov A."/>
            <person name="Monroe E.A."/>
            <person name="Podell S."/>
            <person name="Glukhov E."/>
            <person name="Allen E."/>
            <person name="Gerwick W.H."/>
            <person name="Gerwick L."/>
        </authorList>
    </citation>
    <scope>NUCLEOTIDE SEQUENCE [LARGE SCALE GENOMIC DNA]</scope>
    <source>
        <strain evidence="4">JHB</strain>
    </source>
</reference>
<evidence type="ECO:0000313" key="3">
    <source>
        <dbReference type="EMBL" id="AOY79377.1"/>
    </source>
</evidence>